<keyword evidence="3" id="KW-0274">FAD</keyword>
<name>A0A1S5VI87_9ACTN</name>
<accession>A0A1S5VI87</accession>
<dbReference type="Gene3D" id="3.50.50.60">
    <property type="entry name" value="FAD/NAD(P)-binding domain"/>
    <property type="match status" value="1"/>
</dbReference>
<dbReference type="EMBL" id="KX859301">
    <property type="protein sequence ID" value="AQP25572.1"/>
    <property type="molecule type" value="Genomic_DNA"/>
</dbReference>
<evidence type="ECO:0000259" key="5">
    <source>
        <dbReference type="Pfam" id="PF01494"/>
    </source>
</evidence>
<feature type="domain" description="FAD-binding" evidence="5">
    <location>
        <begin position="5"/>
        <end position="354"/>
    </location>
</feature>
<proteinExistence type="predicted"/>
<dbReference type="InterPro" id="IPR050641">
    <property type="entry name" value="RIFMO-like"/>
</dbReference>
<feature type="region of interest" description="Disordered" evidence="4">
    <location>
        <begin position="533"/>
        <end position="571"/>
    </location>
</feature>
<dbReference type="InterPro" id="IPR036188">
    <property type="entry name" value="FAD/NAD-bd_sf"/>
</dbReference>
<dbReference type="Gene3D" id="3.40.30.120">
    <property type="match status" value="1"/>
</dbReference>
<dbReference type="GO" id="GO:0016709">
    <property type="term" value="F:oxidoreductase activity, acting on paired donors, with incorporation or reduction of molecular oxygen, NAD(P)H as one donor, and incorporation of one atom of oxygen"/>
    <property type="evidence" value="ECO:0007669"/>
    <property type="project" value="UniProtKB-ARBA"/>
</dbReference>
<feature type="region of interest" description="Disordered" evidence="4">
    <location>
        <begin position="410"/>
        <end position="431"/>
    </location>
</feature>
<dbReference type="GO" id="GO:0071949">
    <property type="term" value="F:FAD binding"/>
    <property type="evidence" value="ECO:0007669"/>
    <property type="project" value="InterPro"/>
</dbReference>
<feature type="compositionally biased region" description="Low complexity" evidence="4">
    <location>
        <begin position="375"/>
        <end position="392"/>
    </location>
</feature>
<keyword evidence="6" id="KW-0503">Monooxygenase</keyword>
<reference evidence="6" key="1">
    <citation type="submission" date="2016-09" db="EMBL/GenBank/DDBJ databases">
        <title>Formicamycins, antibacterial polyketides produced by Streptomyces formicae isolated from African Tetraponera plant-ants.</title>
        <authorList>
            <person name="Qin Z."/>
            <person name="Munnoch J.T."/>
            <person name="Devine R."/>
            <person name="Holmes N.A."/>
            <person name="Seipke R.F."/>
            <person name="Wilkinson B."/>
            <person name="Hutchings M.I."/>
        </authorList>
    </citation>
    <scope>NUCLEOTIDE SEQUENCE</scope>
    <source>
        <strain evidence="6">KY5</strain>
    </source>
</reference>
<evidence type="ECO:0000256" key="2">
    <source>
        <dbReference type="ARBA" id="ARBA00022630"/>
    </source>
</evidence>
<protein>
    <submittedName>
        <fullName evidence="6">Monooxygenase</fullName>
    </submittedName>
</protein>
<evidence type="ECO:0000313" key="6">
    <source>
        <dbReference type="EMBL" id="AQP25572.1"/>
    </source>
</evidence>
<keyword evidence="2" id="KW-0285">Flavoprotein</keyword>
<dbReference type="Gene3D" id="3.30.9.10">
    <property type="entry name" value="D-Amino Acid Oxidase, subunit A, domain 2"/>
    <property type="match status" value="1"/>
</dbReference>
<dbReference type="Pfam" id="PF01494">
    <property type="entry name" value="FAD_binding_3"/>
    <property type="match status" value="1"/>
</dbReference>
<comment type="cofactor">
    <cofactor evidence="1">
        <name>FAD</name>
        <dbReference type="ChEBI" id="CHEBI:57692"/>
    </cofactor>
</comment>
<dbReference type="Pfam" id="PF21274">
    <property type="entry name" value="Rng_hyd_C"/>
    <property type="match status" value="1"/>
</dbReference>
<evidence type="ECO:0000256" key="4">
    <source>
        <dbReference type="SAM" id="MobiDB-lite"/>
    </source>
</evidence>
<dbReference type="SMR" id="A0A1S5VI87"/>
<dbReference type="SUPFAM" id="SSF51905">
    <property type="entry name" value="FAD/NAD(P)-binding domain"/>
    <property type="match status" value="1"/>
</dbReference>
<dbReference type="PANTHER" id="PTHR43004">
    <property type="entry name" value="TRK SYSTEM POTASSIUM UPTAKE PROTEIN"/>
    <property type="match status" value="1"/>
</dbReference>
<keyword evidence="6" id="KW-0560">Oxidoreductase</keyword>
<dbReference type="PANTHER" id="PTHR43004:SF19">
    <property type="entry name" value="BINDING MONOOXYGENASE, PUTATIVE (JCVI)-RELATED"/>
    <property type="match status" value="1"/>
</dbReference>
<feature type="region of interest" description="Disordered" evidence="4">
    <location>
        <begin position="369"/>
        <end position="393"/>
    </location>
</feature>
<dbReference type="AlphaFoldDB" id="A0A1S5VI87"/>
<evidence type="ECO:0000256" key="1">
    <source>
        <dbReference type="ARBA" id="ARBA00001974"/>
    </source>
</evidence>
<gene>
    <name evidence="6" type="ORF">forX</name>
</gene>
<sequence length="571" mass="60666">MTDHVSVLVVGGALGGLSSALFLARAGVPVLLAERHAATSNQPRFRGPTIRSMEVLRGVGLEDRVRAAGTSDREIGGIAWVGDNLADPEVRWNVEPWEEDLSGVSPTVACACDQDKFEPLLLDRARELGAGIRFGSELTGFEQDADGVTAVLLDRATGAERTVRADYLIAADGTHSPVRERLGIARQGPGLLGHRISIYFAADLRPELDGRVFSACFVEGMGASLLPRDSGLWQLSVPYRPEQGESERDFTPERCRGLIRSALGRDDVHAELRSTSPWEIAMLVAERFQEGRVFLVGDSAHVMPPTGGFGGNSAIQDAHNLAWKMAAVLAGTAGPGLLDTYGPERRAVAELTVAATASRLPASWVGEGADGQAHGLAPTGGPTPVGGLPPAADHNTVSLGYRYRSAAVLLDEDDGDPVEDPRKPTGRPGTRAAHVVLQRPDATRLSTLDLWQDTYVLLTGERGERWLTAAREAAAELGITLPAHRVGPPGTDADLSDTTGQWPRAYGVPADGATLIRPDGFVAWRALSPPDHPGAALTDALRRLHDRPREGVGVGADGSGAARRDRNGRRP</sequence>
<feature type="compositionally biased region" description="Basic and acidic residues" evidence="4">
    <location>
        <begin position="540"/>
        <end position="550"/>
    </location>
</feature>
<organism evidence="6">
    <name type="scientific">Streptomyces sp. KY5</name>
    <dbReference type="NCBI Taxonomy" id="1958824"/>
    <lineage>
        <taxon>Bacteria</taxon>
        <taxon>Bacillati</taxon>
        <taxon>Actinomycetota</taxon>
        <taxon>Actinomycetes</taxon>
        <taxon>Kitasatosporales</taxon>
        <taxon>Streptomycetaceae</taxon>
        <taxon>Streptomyces</taxon>
    </lineage>
</organism>
<dbReference type="InterPro" id="IPR002938">
    <property type="entry name" value="FAD-bd"/>
</dbReference>
<evidence type="ECO:0000256" key="3">
    <source>
        <dbReference type="ARBA" id="ARBA00022827"/>
    </source>
</evidence>
<dbReference type="PRINTS" id="PR00420">
    <property type="entry name" value="RNGMNOXGNASE"/>
</dbReference>